<dbReference type="Pfam" id="PF00528">
    <property type="entry name" value="BPD_transp_1"/>
    <property type="match status" value="1"/>
</dbReference>
<feature type="transmembrane region" description="Helical" evidence="7">
    <location>
        <begin position="118"/>
        <end position="142"/>
    </location>
</feature>
<feature type="transmembrane region" description="Helical" evidence="7">
    <location>
        <begin position="21"/>
        <end position="51"/>
    </location>
</feature>
<evidence type="ECO:0000256" key="2">
    <source>
        <dbReference type="ARBA" id="ARBA00022448"/>
    </source>
</evidence>
<evidence type="ECO:0000256" key="5">
    <source>
        <dbReference type="ARBA" id="ARBA00022989"/>
    </source>
</evidence>
<organism evidence="9 10">
    <name type="scientific">Photobacterium aquimaris</name>
    <dbReference type="NCBI Taxonomy" id="512643"/>
    <lineage>
        <taxon>Bacteria</taxon>
        <taxon>Pseudomonadati</taxon>
        <taxon>Pseudomonadota</taxon>
        <taxon>Gammaproteobacteria</taxon>
        <taxon>Vibrionales</taxon>
        <taxon>Vibrionaceae</taxon>
        <taxon>Photobacterium</taxon>
    </lineage>
</organism>
<evidence type="ECO:0000259" key="8">
    <source>
        <dbReference type="PROSITE" id="PS50928"/>
    </source>
</evidence>
<reference evidence="10" key="1">
    <citation type="submission" date="2017-06" db="EMBL/GenBank/DDBJ databases">
        <authorList>
            <person name="Rodrigo-Torres L."/>
            <person name="Arahal R. D."/>
            <person name="Lucena T."/>
        </authorList>
    </citation>
    <scope>NUCLEOTIDE SEQUENCE [LARGE SCALE GENOMIC DNA]</scope>
    <source>
        <strain evidence="10">type strain: CECT 9192</strain>
    </source>
</reference>
<dbReference type="PANTHER" id="PTHR30183:SF6">
    <property type="entry name" value="INNER MEMBRANE ABC TRANSPORTER PERMEASE PROTEIN YNJC"/>
    <property type="match status" value="1"/>
</dbReference>
<comment type="subcellular location">
    <subcellularLocation>
        <location evidence="1 7">Cell membrane</location>
        <topology evidence="1 7">Multi-pass membrane protein</topology>
    </subcellularLocation>
</comment>
<feature type="transmembrane region" description="Helical" evidence="7">
    <location>
        <begin position="162"/>
        <end position="184"/>
    </location>
</feature>
<comment type="similarity">
    <text evidence="7">Belongs to the binding-protein-dependent transport system permease family.</text>
</comment>
<evidence type="ECO:0000313" key="9">
    <source>
        <dbReference type="EMBL" id="SMY15746.1"/>
    </source>
</evidence>
<dbReference type="Proteomes" id="UP000196485">
    <property type="component" value="Unassembled WGS sequence"/>
</dbReference>
<dbReference type="PANTHER" id="PTHR30183">
    <property type="entry name" value="MOLYBDENUM TRANSPORT SYSTEM PERMEASE PROTEIN MODB"/>
    <property type="match status" value="1"/>
</dbReference>
<feature type="transmembrane region" description="Helical" evidence="7">
    <location>
        <begin position="71"/>
        <end position="97"/>
    </location>
</feature>
<dbReference type="PROSITE" id="PS50928">
    <property type="entry name" value="ABC_TM1"/>
    <property type="match status" value="2"/>
</dbReference>
<keyword evidence="6 7" id="KW-0472">Membrane</keyword>
<keyword evidence="2 7" id="KW-0813">Transport</keyword>
<accession>A0A1Y6KWN0</accession>
<sequence length="575" mass="65005">MHYDSKLAFSSEIDVNPMLALIFIVTLLLFASPLIIGFVGILAPAAAWLPALNMHHPSLLGWQQLFSWPDLSHSIGLTLLTGVGSTVLALWWCYLILRHFWLTTQWQKIERLLAPLLAFPHVAFVLGFGLLFSSTGWLARIWHHLGLADTLYPILIHDRYGLGLLFALAIKETPFLLLMSLSILKQLDIRRLYDVSVSLGYSHQQTWRSVILPLWLPKLRLAIFAVAGYGLAVVDVALIIGPTHPSTLSMLIWQWFTDADLTQLPRAAAAALLLLAIVISTFGLLRSLEWWFLSYSTAWQYRGAQSTHSRNSKPSSVIAILCNYGLLLLPLIMLPILAMWSFALRWRFPDLLPSRYSLRFWQQQLEPLQQLISNSIVLALTSSLCALIMVIICLEYRQKYHRGIPTVLIAIPMVAPQLSLLFGIQIAVSFVTGQHFWLWVSWSHWLYVFPYIYLTLDGPWRSYDQRLDQTARSLGLTGWQTWWRVKLPQLKPALWLAFAVGCSVSLAQYLPTQMLGAGRIPTLTTEAVTLASGQDRRISAVYGLLQGLLPLVFFTLAMMFAKQQTSETPTTKVTL</sequence>
<keyword evidence="10" id="KW-1185">Reference proteome</keyword>
<evidence type="ECO:0000256" key="6">
    <source>
        <dbReference type="ARBA" id="ARBA00023136"/>
    </source>
</evidence>
<dbReference type="GO" id="GO:0055085">
    <property type="term" value="P:transmembrane transport"/>
    <property type="evidence" value="ECO:0007669"/>
    <property type="project" value="InterPro"/>
</dbReference>
<keyword evidence="5 7" id="KW-1133">Transmembrane helix</keyword>
<evidence type="ECO:0000256" key="7">
    <source>
        <dbReference type="RuleBase" id="RU363032"/>
    </source>
</evidence>
<feature type="transmembrane region" description="Helical" evidence="7">
    <location>
        <begin position="406"/>
        <end position="430"/>
    </location>
</feature>
<feature type="transmembrane region" description="Helical" evidence="7">
    <location>
        <begin position="264"/>
        <end position="285"/>
    </location>
</feature>
<evidence type="ECO:0000256" key="3">
    <source>
        <dbReference type="ARBA" id="ARBA00022475"/>
    </source>
</evidence>
<feature type="transmembrane region" description="Helical" evidence="7">
    <location>
        <begin position="221"/>
        <end position="244"/>
    </location>
</feature>
<dbReference type="InterPro" id="IPR035906">
    <property type="entry name" value="MetI-like_sf"/>
</dbReference>
<gene>
    <name evidence="9" type="primary">ynjC</name>
    <name evidence="9" type="ORF">PAQU9191_00969</name>
</gene>
<feature type="domain" description="ABC transmembrane type-1" evidence="8">
    <location>
        <begin position="372"/>
        <end position="557"/>
    </location>
</feature>
<feature type="domain" description="ABC transmembrane type-1" evidence="8">
    <location>
        <begin position="71"/>
        <end position="285"/>
    </location>
</feature>
<dbReference type="EMBL" id="FYAH01000001">
    <property type="protein sequence ID" value="SMY15746.1"/>
    <property type="molecule type" value="Genomic_DNA"/>
</dbReference>
<evidence type="ECO:0000256" key="4">
    <source>
        <dbReference type="ARBA" id="ARBA00022692"/>
    </source>
</evidence>
<dbReference type="GO" id="GO:0005886">
    <property type="term" value="C:plasma membrane"/>
    <property type="evidence" value="ECO:0007669"/>
    <property type="project" value="UniProtKB-SubCell"/>
</dbReference>
<dbReference type="SUPFAM" id="SSF161098">
    <property type="entry name" value="MetI-like"/>
    <property type="match status" value="2"/>
</dbReference>
<feature type="transmembrane region" description="Helical" evidence="7">
    <location>
        <begin position="317"/>
        <end position="343"/>
    </location>
</feature>
<feature type="transmembrane region" description="Helical" evidence="7">
    <location>
        <begin position="371"/>
        <end position="394"/>
    </location>
</feature>
<dbReference type="AlphaFoldDB" id="A0A1Y6KWN0"/>
<name>A0A1Y6KWN0_9GAMM</name>
<proteinExistence type="inferred from homology"/>
<feature type="transmembrane region" description="Helical" evidence="7">
    <location>
        <begin position="436"/>
        <end position="456"/>
    </location>
</feature>
<keyword evidence="3" id="KW-1003">Cell membrane</keyword>
<dbReference type="Gene3D" id="1.10.3720.10">
    <property type="entry name" value="MetI-like"/>
    <property type="match status" value="2"/>
</dbReference>
<evidence type="ECO:0000313" key="10">
    <source>
        <dbReference type="Proteomes" id="UP000196485"/>
    </source>
</evidence>
<dbReference type="CDD" id="cd06261">
    <property type="entry name" value="TM_PBP2"/>
    <property type="match status" value="2"/>
</dbReference>
<protein>
    <submittedName>
        <fullName evidence="9">Inner membrane ABC transporter permease protein YnjC</fullName>
    </submittedName>
</protein>
<keyword evidence="4 7" id="KW-0812">Transmembrane</keyword>
<evidence type="ECO:0000256" key="1">
    <source>
        <dbReference type="ARBA" id="ARBA00004651"/>
    </source>
</evidence>
<dbReference type="InterPro" id="IPR000515">
    <property type="entry name" value="MetI-like"/>
</dbReference>
<feature type="transmembrane region" description="Helical" evidence="7">
    <location>
        <begin position="540"/>
        <end position="561"/>
    </location>
</feature>